<dbReference type="PANTHER" id="PTHR11895:SF7">
    <property type="entry name" value="GLUTAMYL-TRNA(GLN) AMIDOTRANSFERASE SUBUNIT A, MITOCHONDRIAL"/>
    <property type="match status" value="1"/>
</dbReference>
<protein>
    <recommendedName>
        <fullName evidence="2">Amidase domain-containing protein</fullName>
    </recommendedName>
</protein>
<dbReference type="Proteomes" id="UP000068447">
    <property type="component" value="Chromosome"/>
</dbReference>
<evidence type="ECO:0000259" key="2">
    <source>
        <dbReference type="Pfam" id="PF01425"/>
    </source>
</evidence>
<proteinExistence type="inferred from homology"/>
<dbReference type="STRING" id="1526571.AT746_16720"/>
<organism evidence="3 4">
    <name type="scientific">Lacimicrobium alkaliphilum</name>
    <dbReference type="NCBI Taxonomy" id="1526571"/>
    <lineage>
        <taxon>Bacteria</taxon>
        <taxon>Pseudomonadati</taxon>
        <taxon>Pseudomonadota</taxon>
        <taxon>Gammaproteobacteria</taxon>
        <taxon>Alteromonadales</taxon>
        <taxon>Alteromonadaceae</taxon>
        <taxon>Lacimicrobium</taxon>
    </lineage>
</organism>
<dbReference type="KEGG" id="lal:AT746_16720"/>
<keyword evidence="4" id="KW-1185">Reference proteome</keyword>
<comment type="similarity">
    <text evidence="1">Belongs to the amidase family.</text>
</comment>
<dbReference type="InterPro" id="IPR023631">
    <property type="entry name" value="Amidase_dom"/>
</dbReference>
<evidence type="ECO:0000313" key="3">
    <source>
        <dbReference type="EMBL" id="ALS99747.1"/>
    </source>
</evidence>
<dbReference type="PANTHER" id="PTHR11895">
    <property type="entry name" value="TRANSAMIDASE"/>
    <property type="match status" value="1"/>
</dbReference>
<dbReference type="GO" id="GO:0003824">
    <property type="term" value="F:catalytic activity"/>
    <property type="evidence" value="ECO:0007669"/>
    <property type="project" value="InterPro"/>
</dbReference>
<dbReference type="InterPro" id="IPR036928">
    <property type="entry name" value="AS_sf"/>
</dbReference>
<dbReference type="AlphaFoldDB" id="A0A0U2ZA01"/>
<name>A0A0U2ZA01_9ALTE</name>
<feature type="domain" description="Amidase" evidence="2">
    <location>
        <begin position="24"/>
        <end position="151"/>
    </location>
</feature>
<accession>A0A0U2ZA01</accession>
<dbReference type="SUPFAM" id="SSF75304">
    <property type="entry name" value="Amidase signature (AS) enzymes"/>
    <property type="match status" value="1"/>
</dbReference>
<reference evidence="3 4" key="1">
    <citation type="submission" date="2015-12" db="EMBL/GenBank/DDBJ databases">
        <title>Complete genome of Lacimicrobium alkaliphilum KCTC 32984.</title>
        <authorList>
            <person name="Kim S.-G."/>
            <person name="Lee Y.-J."/>
        </authorList>
    </citation>
    <scope>NUCLEOTIDE SEQUENCE [LARGE SCALE GENOMIC DNA]</scope>
    <source>
        <strain evidence="3 4">YelD216</strain>
    </source>
</reference>
<dbReference type="OrthoDB" id="9811471at2"/>
<sequence length="213" mass="23674">MQPYQLSVTELLNSMREKQLSPLELMRSYQQRIRDVNPSVNAFAFQFPEQALAQAKAAEQLYQRGDYQPLSGLAAAIKDETYIKGQITTNGSYCLADAVATTTDPVPQALMDNGAIVHGRTTTPECSTAAVTWSDIWGVSRNPWNTAITCGVHQAGRQSRWPRAWQVLPMAPILADRCVFLRLFVVCLVTNHPMARSLRLRLLISIPIAITVC</sequence>
<dbReference type="Pfam" id="PF01425">
    <property type="entry name" value="Amidase"/>
    <property type="match status" value="1"/>
</dbReference>
<gene>
    <name evidence="3" type="ORF">AT746_16720</name>
</gene>
<evidence type="ECO:0000313" key="4">
    <source>
        <dbReference type="Proteomes" id="UP000068447"/>
    </source>
</evidence>
<evidence type="ECO:0000256" key="1">
    <source>
        <dbReference type="ARBA" id="ARBA00009199"/>
    </source>
</evidence>
<dbReference type="EMBL" id="CP013650">
    <property type="protein sequence ID" value="ALS99747.1"/>
    <property type="molecule type" value="Genomic_DNA"/>
</dbReference>
<dbReference type="Gene3D" id="3.90.1300.10">
    <property type="entry name" value="Amidase signature (AS) domain"/>
    <property type="match status" value="1"/>
</dbReference>
<dbReference type="InterPro" id="IPR000120">
    <property type="entry name" value="Amidase"/>
</dbReference>